<reference evidence="3" key="1">
    <citation type="submission" date="2020-05" db="EMBL/GenBank/DDBJ databases">
        <title>Frigoriglobus tundricola gen. nov., sp. nov., a psychrotolerant cellulolytic planctomycete of the family Gemmataceae with two divergent copies of 16S rRNA gene.</title>
        <authorList>
            <person name="Kulichevskaya I.S."/>
            <person name="Ivanova A.A."/>
            <person name="Naumoff D.G."/>
            <person name="Beletsky A.V."/>
            <person name="Rijpstra W.I.C."/>
            <person name="Sinninghe Damste J.S."/>
            <person name="Mardanov A.V."/>
            <person name="Ravin N.V."/>
            <person name="Dedysh S.N."/>
        </authorList>
    </citation>
    <scope>NUCLEOTIDE SEQUENCE [LARGE SCALE GENOMIC DNA]</scope>
    <source>
        <strain evidence="3">PL17</strain>
    </source>
</reference>
<evidence type="ECO:0000313" key="3">
    <source>
        <dbReference type="Proteomes" id="UP000503447"/>
    </source>
</evidence>
<evidence type="ECO:0000256" key="1">
    <source>
        <dbReference type="SAM" id="MobiDB-lite"/>
    </source>
</evidence>
<dbReference type="EMBL" id="CP053452">
    <property type="protein sequence ID" value="QJX00037.1"/>
    <property type="molecule type" value="Genomic_DNA"/>
</dbReference>
<sequence length="80" mass="9183">MVETAEFTGGFRKRPRDPAYARPKNEVPTYKLHKSADLARCWANGKWVGLGKFGSPESKVEFERILAELRSGRRSWISTR</sequence>
<feature type="region of interest" description="Disordered" evidence="1">
    <location>
        <begin position="1"/>
        <end position="23"/>
    </location>
</feature>
<dbReference type="AlphaFoldDB" id="A0A6M5Z2S9"/>
<gene>
    <name evidence="2" type="ORF">FTUN_7659</name>
</gene>
<keyword evidence="3" id="KW-1185">Reference proteome</keyword>
<evidence type="ECO:0000313" key="2">
    <source>
        <dbReference type="EMBL" id="QJX00037.1"/>
    </source>
</evidence>
<name>A0A6M5Z2S9_9BACT</name>
<protein>
    <submittedName>
        <fullName evidence="2">Uncharacterized protein</fullName>
    </submittedName>
</protein>
<organism evidence="2 3">
    <name type="scientific">Frigoriglobus tundricola</name>
    <dbReference type="NCBI Taxonomy" id="2774151"/>
    <lineage>
        <taxon>Bacteria</taxon>
        <taxon>Pseudomonadati</taxon>
        <taxon>Planctomycetota</taxon>
        <taxon>Planctomycetia</taxon>
        <taxon>Gemmatales</taxon>
        <taxon>Gemmataceae</taxon>
        <taxon>Frigoriglobus</taxon>
    </lineage>
</organism>
<dbReference type="Proteomes" id="UP000503447">
    <property type="component" value="Chromosome"/>
</dbReference>
<proteinExistence type="predicted"/>
<dbReference type="KEGG" id="ftj:FTUN_7659"/>
<accession>A0A6M5Z2S9</accession>